<evidence type="ECO:0000313" key="4">
    <source>
        <dbReference type="Proteomes" id="UP000294894"/>
    </source>
</evidence>
<keyword evidence="4" id="KW-1185">Reference proteome</keyword>
<dbReference type="EMBL" id="CP038267">
    <property type="protein sequence ID" value="QBR94085.1"/>
    <property type="molecule type" value="Genomic_DNA"/>
</dbReference>
<protein>
    <submittedName>
        <fullName evidence="3">Pilus assembly protein</fullName>
    </submittedName>
</protein>
<evidence type="ECO:0000259" key="2">
    <source>
        <dbReference type="Pfam" id="PF07811"/>
    </source>
</evidence>
<gene>
    <name evidence="3" type="ORF">EXE57_18685</name>
</gene>
<keyword evidence="1" id="KW-1133">Transmembrane helix</keyword>
<organism evidence="3 4">
    <name type="scientific">Nocardioides euryhalodurans</name>
    <dbReference type="NCBI Taxonomy" id="2518370"/>
    <lineage>
        <taxon>Bacteria</taxon>
        <taxon>Bacillati</taxon>
        <taxon>Actinomycetota</taxon>
        <taxon>Actinomycetes</taxon>
        <taxon>Propionibacteriales</taxon>
        <taxon>Nocardioidaceae</taxon>
        <taxon>Nocardioides</taxon>
    </lineage>
</organism>
<name>A0A4P7GPC5_9ACTN</name>
<dbReference type="KEGG" id="noy:EXE57_18685"/>
<dbReference type="InterPro" id="IPR012495">
    <property type="entry name" value="TadE-like_dom"/>
</dbReference>
<keyword evidence="1" id="KW-0812">Transmembrane</keyword>
<evidence type="ECO:0000313" key="3">
    <source>
        <dbReference type="EMBL" id="QBR94085.1"/>
    </source>
</evidence>
<dbReference type="Proteomes" id="UP000294894">
    <property type="component" value="Chromosome"/>
</dbReference>
<feature type="transmembrane region" description="Helical" evidence="1">
    <location>
        <begin position="19"/>
        <end position="39"/>
    </location>
</feature>
<proteinExistence type="predicted"/>
<feature type="domain" description="TadE-like" evidence="2">
    <location>
        <begin position="13"/>
        <end position="55"/>
    </location>
</feature>
<dbReference type="AlphaFoldDB" id="A0A4P7GPC5"/>
<keyword evidence="1" id="KW-0472">Membrane</keyword>
<sequence length="165" mass="17393">MAGIVHRTGREDGAAAVEFALIMPILFLVVFGILQYGLWFNDSLNTRQGVREGARIGVVADFSTETGCTSGGELDKLACKTKNRIDALTGTAYVKVNAASWTKAQPLTVCALVRTETPGLLPMPSDGWIFSKTQMSIEKTTAPPAALTGTYGTLPAGAPAWPSGC</sequence>
<reference evidence="3 4" key="1">
    <citation type="submission" date="2019-03" db="EMBL/GenBank/DDBJ databases">
        <title>Three New Species of Nocardioides, Nocardioides euryhalodurans sp. nov., Nocardioides seonyuensis sp. nov. and Nocardioides eburneoflavus sp. nov., Iolated from Soil.</title>
        <authorList>
            <person name="Roh S.G."/>
            <person name="Lee C."/>
            <person name="Kim M.-K."/>
            <person name="Kim S.B."/>
        </authorList>
    </citation>
    <scope>NUCLEOTIDE SEQUENCE [LARGE SCALE GENOMIC DNA]</scope>
    <source>
        <strain evidence="3 4">MMS17-SY117</strain>
    </source>
</reference>
<evidence type="ECO:0000256" key="1">
    <source>
        <dbReference type="SAM" id="Phobius"/>
    </source>
</evidence>
<accession>A0A4P7GPC5</accession>
<dbReference type="OrthoDB" id="3783535at2"/>
<dbReference type="RefSeq" id="WP_135080161.1">
    <property type="nucleotide sequence ID" value="NZ_CP038267.1"/>
</dbReference>
<dbReference type="Pfam" id="PF07811">
    <property type="entry name" value="TadE"/>
    <property type="match status" value="1"/>
</dbReference>